<accession>A0A848EBC6</accession>
<dbReference type="PANTHER" id="PTHR47485:SF1">
    <property type="entry name" value="THYLAKOID LUMENAL 17.4 KDA PROTEIN, CHLOROPLASTIC"/>
    <property type="match status" value="1"/>
</dbReference>
<dbReference type="PANTHER" id="PTHR47485">
    <property type="entry name" value="THYLAKOID LUMENAL 17.4 KDA PROTEIN, CHLOROPLASTIC"/>
    <property type="match status" value="1"/>
</dbReference>
<protein>
    <submittedName>
        <fullName evidence="4">DUF2169 domain-containing protein</fullName>
    </submittedName>
</protein>
<reference evidence="4 5" key="1">
    <citation type="submission" date="2020-03" db="EMBL/GenBank/DDBJ databases">
        <authorList>
            <person name="Sun Q."/>
        </authorList>
    </citation>
    <scope>NUCLEOTIDE SEQUENCE [LARGE SCALE GENOMIC DNA]</scope>
    <source>
        <strain evidence="4 5">JC162</strain>
    </source>
</reference>
<dbReference type="Pfam" id="PF09937">
    <property type="entry name" value="DUF2169"/>
    <property type="match status" value="1"/>
</dbReference>
<dbReference type="Gene3D" id="2.160.20.80">
    <property type="entry name" value="E3 ubiquitin-protein ligase SopA"/>
    <property type="match status" value="2"/>
</dbReference>
<name>A0A848EBC6_9PROT</name>
<comment type="caution">
    <text evidence="4">The sequence shown here is derived from an EMBL/GenBank/DDBJ whole genome shotgun (WGS) entry which is preliminary data.</text>
</comment>
<dbReference type="Proteomes" id="UP000548582">
    <property type="component" value="Unassembled WGS sequence"/>
</dbReference>
<dbReference type="InterPro" id="IPR001646">
    <property type="entry name" value="5peptide_repeat"/>
</dbReference>
<feature type="domain" description="DUF2169" evidence="3">
    <location>
        <begin position="132"/>
        <end position="393"/>
    </location>
</feature>
<keyword evidence="5" id="KW-1185">Reference proteome</keyword>
<dbReference type="Pfam" id="PF00805">
    <property type="entry name" value="Pentapeptide"/>
    <property type="match status" value="3"/>
</dbReference>
<sequence length="970" mass="106813">MGAASSAISGIARCCPTACRPRPACSGSSRRATSSTTCRRCESVSTSRRDRGCPSRRRSFASWALPICPASCRGSRCPCATSRARRRVWRSCHDDRAGPALMRVMKPMALGFLTRPFEFMRQFRLGAAVLSFVPLGTERALFADPAMWKMVAEELPPDQPLDIAMAKRRAEFLVAGHAFAPGGTPVRALRVSARLGQRSKSLLVVGDRFRDADGSREPEPFTRMPLDWTRAAGGPGVAENPLGRGRSPVATPAGPRIPFANIEDPSVAPEYRQQRPAGFGAMDIAWPQRARFAGTHDDRWLRDDFPGFARDMDWRIFNAAPEDQQFPAFLSGDEEYALENMHPEQPVLTGRLPGIRPRLLLRRRGRDALEDIPLALTTVWFFPHRMRLVLVHHAETPIEEEDGRDIEVAMIGAETNGTSRPVSHFEDVMRRRLDPNTGAVAALRDADLVPQELLVPDPTMEAEMALHATEGLAYANGRRRLEKETAERRAMVASYGLDPDEHGPKRLEPEERTPTLDELPAHIDRILAEGERQKAEHTAWRAERDRELEDLLTGPEMTYEKLQEERAQKPAGPPTFTAAGKRMELELLAAQMRAAGADDADVQNILNDRAMQSLWQDAEQQLRDAYQQTAQEQDPAPRVAAFRQQEIAANLASQRDWPRGNFCGVDLRGVDLSGRDLSEAWFDGADLTGANLTGARLGRAVLAHARLAQARLDGADLAGANLGRADLSGASLRRAVLGGAILDHANLSGASLRGATLEGARLTETMLTDTDLAGAVLNDVQFINTNLTGLSASGAEIQRTLFLETPLDGANFASARLVESVFLKCEAASMDCTGADMRKVRFVEGCRLDGCRFVRTNLAEANLREVAAQGCDFTDAILDDADLSDAKLAGSRLLHVRARRARFVVTDLRDAILARSDFMQALMARADLRGADLTEASFYEADLARVRTDGTTKHQGMFQVRMRLRPRRIT</sequence>
<gene>
    <name evidence="4" type="ORF">GWK16_05065</name>
</gene>
<dbReference type="AlphaFoldDB" id="A0A848EBC6"/>
<feature type="region of interest" description="Disordered" evidence="2">
    <location>
        <begin position="239"/>
        <end position="262"/>
    </location>
</feature>
<dbReference type="Pfam" id="PF13599">
    <property type="entry name" value="Pentapeptide_4"/>
    <property type="match status" value="1"/>
</dbReference>
<evidence type="ECO:0000256" key="2">
    <source>
        <dbReference type="SAM" id="MobiDB-lite"/>
    </source>
</evidence>
<evidence type="ECO:0000259" key="3">
    <source>
        <dbReference type="Pfam" id="PF09937"/>
    </source>
</evidence>
<proteinExistence type="predicted"/>
<organism evidence="4 5">
    <name type="scientific">Neoroseomonas marina</name>
    <dbReference type="NCBI Taxonomy" id="1232220"/>
    <lineage>
        <taxon>Bacteria</taxon>
        <taxon>Pseudomonadati</taxon>
        <taxon>Pseudomonadota</taxon>
        <taxon>Alphaproteobacteria</taxon>
        <taxon>Acetobacterales</taxon>
        <taxon>Acetobacteraceae</taxon>
        <taxon>Neoroseomonas</taxon>
    </lineage>
</organism>
<dbReference type="EMBL" id="JABBKX010000001">
    <property type="protein sequence ID" value="NMJ40598.1"/>
    <property type="molecule type" value="Genomic_DNA"/>
</dbReference>
<dbReference type="SUPFAM" id="SSF141571">
    <property type="entry name" value="Pentapeptide repeat-like"/>
    <property type="match status" value="2"/>
</dbReference>
<evidence type="ECO:0000313" key="4">
    <source>
        <dbReference type="EMBL" id="NMJ40598.1"/>
    </source>
</evidence>
<dbReference type="InterPro" id="IPR018683">
    <property type="entry name" value="DUF2169"/>
</dbReference>
<evidence type="ECO:0000313" key="5">
    <source>
        <dbReference type="Proteomes" id="UP000548582"/>
    </source>
</evidence>
<keyword evidence="1" id="KW-0677">Repeat</keyword>
<evidence type="ECO:0000256" key="1">
    <source>
        <dbReference type="ARBA" id="ARBA00022737"/>
    </source>
</evidence>